<proteinExistence type="predicted"/>
<dbReference type="InterPro" id="IPR000210">
    <property type="entry name" value="BTB/POZ_dom"/>
</dbReference>
<name>X8JGF8_9AGAM</name>
<dbReference type="CDD" id="cd18186">
    <property type="entry name" value="BTB_POZ_ZBTB_KLHL-like"/>
    <property type="match status" value="1"/>
</dbReference>
<dbReference type="PROSITE" id="PS50097">
    <property type="entry name" value="BTB"/>
    <property type="match status" value="1"/>
</dbReference>
<sequence>MLSTEPDPTLFHPPTGGDLTLRASDGIEFKVHSLLLHIASSVFADMFQVGTNNHRVVDLAEDSQTLSLMLEHIYPVKSPTIDSFGKLESCLTVAQKYDIKGMMGNLDAELRCGAKSELVAGDPLRACVLADSFGLSEAGKVLARLVDWKTQLLTPEALTRLRTFPVEYVI</sequence>
<reference evidence="3" key="1">
    <citation type="journal article" date="2014" name="Genome Announc.">
        <title>Draft genome sequence of the plant-pathogenic soil fungus Rhizoctonia solani anastomosis group 3 strain Rhs1AP.</title>
        <authorList>
            <person name="Cubeta M.A."/>
            <person name="Thomas E."/>
            <person name="Dean R.A."/>
            <person name="Jabaji S."/>
            <person name="Neate S.M."/>
            <person name="Tavantzis S."/>
            <person name="Toda T."/>
            <person name="Vilgalys R."/>
            <person name="Bharathan N."/>
            <person name="Fedorova-Abrams N."/>
            <person name="Pakala S.B."/>
            <person name="Pakala S.M."/>
            <person name="Zafar N."/>
            <person name="Joardar V."/>
            <person name="Losada L."/>
            <person name="Nierman W.C."/>
        </authorList>
    </citation>
    <scope>NUCLEOTIDE SEQUENCE [LARGE SCALE GENOMIC DNA]</scope>
    <source>
        <strain evidence="3">AG-3</strain>
    </source>
</reference>
<accession>X8JGF8</accession>
<evidence type="ECO:0000259" key="1">
    <source>
        <dbReference type="PROSITE" id="PS50097"/>
    </source>
</evidence>
<dbReference type="Gene3D" id="3.30.710.10">
    <property type="entry name" value="Potassium Channel Kv1.1, Chain A"/>
    <property type="match status" value="1"/>
</dbReference>
<dbReference type="Proteomes" id="UP000030108">
    <property type="component" value="Unassembled WGS sequence"/>
</dbReference>
<dbReference type="InterPro" id="IPR011333">
    <property type="entry name" value="SKP1/BTB/POZ_sf"/>
</dbReference>
<gene>
    <name evidence="2" type="ORF">RSOL_412490</name>
</gene>
<comment type="caution">
    <text evidence="2">The sequence shown here is derived from an EMBL/GenBank/DDBJ whole genome shotgun (WGS) entry which is preliminary data.</text>
</comment>
<organism evidence="2 3">
    <name type="scientific">Rhizoctonia solani AG-3 Rhs1AP</name>
    <dbReference type="NCBI Taxonomy" id="1086054"/>
    <lineage>
        <taxon>Eukaryota</taxon>
        <taxon>Fungi</taxon>
        <taxon>Dikarya</taxon>
        <taxon>Basidiomycota</taxon>
        <taxon>Agaricomycotina</taxon>
        <taxon>Agaricomycetes</taxon>
        <taxon>Cantharellales</taxon>
        <taxon>Ceratobasidiaceae</taxon>
        <taxon>Rhizoctonia</taxon>
    </lineage>
</organism>
<dbReference type="Pfam" id="PF00651">
    <property type="entry name" value="BTB"/>
    <property type="match status" value="1"/>
</dbReference>
<protein>
    <submittedName>
        <fullName evidence="2">BTB/POZ domain protein</fullName>
    </submittedName>
</protein>
<dbReference type="OrthoDB" id="3184970at2759"/>
<dbReference type="AlphaFoldDB" id="X8JGF8"/>
<evidence type="ECO:0000313" key="3">
    <source>
        <dbReference type="Proteomes" id="UP000030108"/>
    </source>
</evidence>
<dbReference type="EMBL" id="JATN01000318">
    <property type="protein sequence ID" value="EUC62058.1"/>
    <property type="molecule type" value="Genomic_DNA"/>
</dbReference>
<evidence type="ECO:0000313" key="2">
    <source>
        <dbReference type="EMBL" id="EUC62058.1"/>
    </source>
</evidence>
<feature type="domain" description="BTB" evidence="1">
    <location>
        <begin position="17"/>
        <end position="74"/>
    </location>
</feature>
<dbReference type="SUPFAM" id="SSF54695">
    <property type="entry name" value="POZ domain"/>
    <property type="match status" value="1"/>
</dbReference>